<comment type="caution">
    <text evidence="4">Lacks conserved residue(s) required for the propagation of feature annotation.</text>
</comment>
<dbReference type="Proteomes" id="UP000469452">
    <property type="component" value="Unassembled WGS sequence"/>
</dbReference>
<dbReference type="SUPFAM" id="SSF52540">
    <property type="entry name" value="P-loop containing nucleoside triphosphate hydrolases"/>
    <property type="match status" value="1"/>
</dbReference>
<dbReference type="PANTHER" id="PTHR13140">
    <property type="entry name" value="MYOSIN"/>
    <property type="match status" value="1"/>
</dbReference>
<dbReference type="Gene3D" id="1.20.120.720">
    <property type="entry name" value="Myosin VI head, motor domain, U50 subdomain"/>
    <property type="match status" value="1"/>
</dbReference>
<dbReference type="GO" id="GO:0051015">
    <property type="term" value="F:actin filament binding"/>
    <property type="evidence" value="ECO:0007669"/>
    <property type="project" value="TreeGrafter"/>
</dbReference>
<dbReference type="EMBL" id="VJMI01015727">
    <property type="protein sequence ID" value="KAF0724426.1"/>
    <property type="molecule type" value="Genomic_DNA"/>
</dbReference>
<dbReference type="AlphaFoldDB" id="A0A6A5A421"/>
<evidence type="ECO:0000256" key="3">
    <source>
        <dbReference type="ARBA" id="ARBA00023203"/>
    </source>
</evidence>
<organism evidence="6 7">
    <name type="scientific">Aphanomyces astaci</name>
    <name type="common">Crayfish plague agent</name>
    <dbReference type="NCBI Taxonomy" id="112090"/>
    <lineage>
        <taxon>Eukaryota</taxon>
        <taxon>Sar</taxon>
        <taxon>Stramenopiles</taxon>
        <taxon>Oomycota</taxon>
        <taxon>Saprolegniomycetes</taxon>
        <taxon>Saprolegniales</taxon>
        <taxon>Verrucalvaceae</taxon>
        <taxon>Aphanomyces</taxon>
    </lineage>
</organism>
<dbReference type="PRINTS" id="PR00193">
    <property type="entry name" value="MYOSINHEAVY"/>
</dbReference>
<feature type="non-terminal residue" evidence="6">
    <location>
        <position position="282"/>
    </location>
</feature>
<proteinExistence type="inferred from homology"/>
<dbReference type="PROSITE" id="PS51456">
    <property type="entry name" value="MYOSIN_MOTOR"/>
    <property type="match status" value="1"/>
</dbReference>
<evidence type="ECO:0000259" key="5">
    <source>
        <dbReference type="PROSITE" id="PS51456"/>
    </source>
</evidence>
<dbReference type="Gene3D" id="1.20.58.530">
    <property type="match status" value="1"/>
</dbReference>
<dbReference type="InterPro" id="IPR001609">
    <property type="entry name" value="Myosin_head_motor_dom-like"/>
</dbReference>
<evidence type="ECO:0000256" key="1">
    <source>
        <dbReference type="ARBA" id="ARBA00022741"/>
    </source>
</evidence>
<evidence type="ECO:0000256" key="4">
    <source>
        <dbReference type="PROSITE-ProRule" id="PRU00782"/>
    </source>
</evidence>
<dbReference type="PANTHER" id="PTHR13140:SF845">
    <property type="entry name" value="MYOSIN-LIKE PROTEIN"/>
    <property type="match status" value="1"/>
</dbReference>
<dbReference type="CDD" id="cd00124">
    <property type="entry name" value="MYSc"/>
    <property type="match status" value="1"/>
</dbReference>
<keyword evidence="4" id="KW-0505">Motor protein</keyword>
<dbReference type="InterPro" id="IPR027417">
    <property type="entry name" value="P-loop_NTPase"/>
</dbReference>
<evidence type="ECO:0000256" key="2">
    <source>
        <dbReference type="ARBA" id="ARBA00022840"/>
    </source>
</evidence>
<name>A0A6A5A421_APHAT</name>
<comment type="similarity">
    <text evidence="4">Belongs to the TRAFAC class myosin-kinesin ATPase superfamily. Myosin family.</text>
</comment>
<evidence type="ECO:0000313" key="6">
    <source>
        <dbReference type="EMBL" id="KAF0724426.1"/>
    </source>
</evidence>
<keyword evidence="4" id="KW-0518">Myosin</keyword>
<gene>
    <name evidence="6" type="ORF">AaE_009785</name>
</gene>
<keyword evidence="2" id="KW-0067">ATP-binding</keyword>
<dbReference type="GO" id="GO:0007015">
    <property type="term" value="P:actin filament organization"/>
    <property type="evidence" value="ECO:0007669"/>
    <property type="project" value="TreeGrafter"/>
</dbReference>
<dbReference type="Pfam" id="PF00063">
    <property type="entry name" value="Myosin_head"/>
    <property type="match status" value="1"/>
</dbReference>
<dbReference type="GO" id="GO:0000146">
    <property type="term" value="F:microfilament motor activity"/>
    <property type="evidence" value="ECO:0007669"/>
    <property type="project" value="TreeGrafter"/>
</dbReference>
<dbReference type="GO" id="GO:0016459">
    <property type="term" value="C:myosin complex"/>
    <property type="evidence" value="ECO:0007669"/>
    <property type="project" value="UniProtKB-KW"/>
</dbReference>
<reference evidence="6 7" key="1">
    <citation type="submission" date="2019-06" db="EMBL/GenBank/DDBJ databases">
        <title>Genomics analysis of Aphanomyces spp. identifies a new class of oomycete effector associated with host adaptation.</title>
        <authorList>
            <person name="Gaulin E."/>
        </authorList>
    </citation>
    <scope>NUCLEOTIDE SEQUENCE [LARGE SCALE GENOMIC DNA]</scope>
    <source>
        <strain evidence="6 7">E</strain>
    </source>
</reference>
<dbReference type="SMART" id="SM00242">
    <property type="entry name" value="MYSc"/>
    <property type="match status" value="1"/>
</dbReference>
<evidence type="ECO:0000313" key="7">
    <source>
        <dbReference type="Proteomes" id="UP000469452"/>
    </source>
</evidence>
<keyword evidence="1" id="KW-0547">Nucleotide-binding</keyword>
<protein>
    <recommendedName>
        <fullName evidence="5">Myosin motor domain-containing protein</fullName>
    </recommendedName>
</protein>
<comment type="caution">
    <text evidence="6">The sequence shown here is derived from an EMBL/GenBank/DDBJ whole genome shotgun (WGS) entry which is preliminary data.</text>
</comment>
<feature type="domain" description="Myosin motor" evidence="5">
    <location>
        <begin position="1"/>
        <end position="282"/>
    </location>
</feature>
<dbReference type="GO" id="GO:0005737">
    <property type="term" value="C:cytoplasm"/>
    <property type="evidence" value="ECO:0007669"/>
    <property type="project" value="TreeGrafter"/>
</dbReference>
<accession>A0A6A5A421</accession>
<dbReference type="GO" id="GO:0005524">
    <property type="term" value="F:ATP binding"/>
    <property type="evidence" value="ECO:0007669"/>
    <property type="project" value="UniProtKB-KW"/>
</dbReference>
<sequence>MRCATVAPSSATAVAAAAKLLQVPAKQLTSALTKRSITTHGEVFVMGLSLTQAKHTRNALAMEAYRSLFEWLVRRVNTSIHPPPSPLDTPRPHRTDDHHDHNRMIGLLDIFGFEIMAVNSFEQLCINYANETLQQQFNSYVFKTEQKLYDAEGIAWEFIAFPDNVACLDLFEKRPMGLFSLLDQECRVPQGSDKALAAKYYKAFGDHHHQYNSPHPIFIATNADVRDGRFTVVHYAGPVVYDVDGFVDKNKDALVESVVELLQNSLSSILADMYDPTKNNTS</sequence>
<dbReference type="GO" id="GO:0016020">
    <property type="term" value="C:membrane"/>
    <property type="evidence" value="ECO:0007669"/>
    <property type="project" value="TreeGrafter"/>
</dbReference>
<keyword evidence="3 4" id="KW-0009">Actin-binding</keyword>